<dbReference type="RefSeq" id="WP_345172942.1">
    <property type="nucleotide sequence ID" value="NZ_BAABFQ010000004.1"/>
</dbReference>
<evidence type="ECO:0000313" key="3">
    <source>
        <dbReference type="Proteomes" id="UP001595956"/>
    </source>
</evidence>
<feature type="compositionally biased region" description="Low complexity" evidence="1">
    <location>
        <begin position="17"/>
        <end position="26"/>
    </location>
</feature>
<dbReference type="Proteomes" id="UP001595956">
    <property type="component" value="Unassembled WGS sequence"/>
</dbReference>
<evidence type="ECO:0000256" key="1">
    <source>
        <dbReference type="SAM" id="MobiDB-lite"/>
    </source>
</evidence>
<organism evidence="2 3">
    <name type="scientific">Nocardioides caricicola</name>
    <dbReference type="NCBI Taxonomy" id="634770"/>
    <lineage>
        <taxon>Bacteria</taxon>
        <taxon>Bacillati</taxon>
        <taxon>Actinomycetota</taxon>
        <taxon>Actinomycetes</taxon>
        <taxon>Propionibacteriales</taxon>
        <taxon>Nocardioidaceae</taxon>
        <taxon>Nocardioides</taxon>
    </lineage>
</organism>
<proteinExistence type="predicted"/>
<protein>
    <submittedName>
        <fullName evidence="2">Uncharacterized protein</fullName>
    </submittedName>
</protein>
<gene>
    <name evidence="2" type="ORF">ACFPKY_10800</name>
</gene>
<accession>A0ABW0MZ27</accession>
<keyword evidence="3" id="KW-1185">Reference proteome</keyword>
<sequence>MTLDPIAANLAVRAARATAGSARPDAPVVPDPEPRAPRLAGTRLRSAAALHALARWMEPRPAETCRPSRA</sequence>
<dbReference type="EMBL" id="JBHSMD010000003">
    <property type="protein sequence ID" value="MFC5493595.1"/>
    <property type="molecule type" value="Genomic_DNA"/>
</dbReference>
<name>A0ABW0MZ27_9ACTN</name>
<evidence type="ECO:0000313" key="2">
    <source>
        <dbReference type="EMBL" id="MFC5493595.1"/>
    </source>
</evidence>
<comment type="caution">
    <text evidence="2">The sequence shown here is derived from an EMBL/GenBank/DDBJ whole genome shotgun (WGS) entry which is preliminary data.</text>
</comment>
<feature type="region of interest" description="Disordered" evidence="1">
    <location>
        <begin position="17"/>
        <end position="38"/>
    </location>
</feature>
<reference evidence="3" key="1">
    <citation type="journal article" date="2019" name="Int. J. Syst. Evol. Microbiol.">
        <title>The Global Catalogue of Microorganisms (GCM) 10K type strain sequencing project: providing services to taxonomists for standard genome sequencing and annotation.</title>
        <authorList>
            <consortium name="The Broad Institute Genomics Platform"/>
            <consortium name="The Broad Institute Genome Sequencing Center for Infectious Disease"/>
            <person name="Wu L."/>
            <person name="Ma J."/>
        </authorList>
    </citation>
    <scope>NUCLEOTIDE SEQUENCE [LARGE SCALE GENOMIC DNA]</scope>
    <source>
        <strain evidence="3">KACC 13778</strain>
    </source>
</reference>